<dbReference type="EC" id="7.1.1.9" evidence="3"/>
<accession>A0P805</accession>
<feature type="transmembrane region" description="Helical" evidence="11">
    <location>
        <begin position="40"/>
        <end position="63"/>
    </location>
</feature>
<feature type="transmembrane region" description="Helical" evidence="11">
    <location>
        <begin position="194"/>
        <end position="212"/>
    </location>
</feature>
<dbReference type="GO" id="GO:0019646">
    <property type="term" value="P:aerobic electron transport chain"/>
    <property type="evidence" value="ECO:0007669"/>
    <property type="project" value="InterPro"/>
</dbReference>
<dbReference type="FunFam" id="1.20.120.80:FF:000003">
    <property type="entry name" value="Cytochrome c oxidase subunit 3"/>
    <property type="match status" value="1"/>
</dbReference>
<dbReference type="InterPro" id="IPR035973">
    <property type="entry name" value="Cyt_c_oxidase_su3-like_sf"/>
</dbReference>
<dbReference type="GO" id="GO:0005886">
    <property type="term" value="C:plasma membrane"/>
    <property type="evidence" value="ECO:0007669"/>
    <property type="project" value="UniProtKB-SubCell"/>
</dbReference>
<evidence type="ECO:0000256" key="6">
    <source>
        <dbReference type="ARBA" id="ARBA00022989"/>
    </source>
</evidence>
<dbReference type="GO" id="GO:0004129">
    <property type="term" value="F:cytochrome-c oxidase activity"/>
    <property type="evidence" value="ECO:0007669"/>
    <property type="project" value="UniProtKB-EC"/>
</dbReference>
<comment type="similarity">
    <text evidence="2 10">Belongs to the cytochrome c oxidase subunit 3 family.</text>
</comment>
<dbReference type="PROSITE" id="PS50253">
    <property type="entry name" value="COX3"/>
    <property type="match status" value="1"/>
</dbReference>
<organism evidence="13 14">
    <name type="scientific">Methylophilales bacterium HTCC2181</name>
    <dbReference type="NCBI Taxonomy" id="383631"/>
    <lineage>
        <taxon>Bacteria</taxon>
        <taxon>Pseudomonadati</taxon>
        <taxon>Pseudomonadota</taxon>
        <taxon>Betaproteobacteria</taxon>
        <taxon>Nitrosomonadales</taxon>
        <taxon>OM43 clade</taxon>
    </lineage>
</organism>
<evidence type="ECO:0000313" key="13">
    <source>
        <dbReference type="EMBL" id="EAV47665.1"/>
    </source>
</evidence>
<keyword evidence="6 11" id="KW-1133">Transmembrane helix</keyword>
<dbReference type="PANTHER" id="PTHR11403:SF7">
    <property type="entry name" value="CYTOCHROME C OXIDASE SUBUNIT 3"/>
    <property type="match status" value="1"/>
</dbReference>
<evidence type="ECO:0000256" key="3">
    <source>
        <dbReference type="ARBA" id="ARBA00012949"/>
    </source>
</evidence>
<evidence type="ECO:0000259" key="12">
    <source>
        <dbReference type="PROSITE" id="PS50253"/>
    </source>
</evidence>
<evidence type="ECO:0000256" key="5">
    <source>
        <dbReference type="ARBA" id="ARBA00022967"/>
    </source>
</evidence>
<comment type="caution">
    <text evidence="13">The sequence shown here is derived from an EMBL/GenBank/DDBJ whole genome shotgun (WGS) entry which is preliminary data.</text>
</comment>
<keyword evidence="14" id="KW-1185">Reference proteome</keyword>
<dbReference type="InterPro" id="IPR013833">
    <property type="entry name" value="Cyt_c_oxidase_su3_a-hlx"/>
</dbReference>
<dbReference type="OrthoDB" id="9810850at2"/>
<keyword evidence="5" id="KW-1278">Translocase</keyword>
<dbReference type="InterPro" id="IPR033945">
    <property type="entry name" value="Cyt_c_oxase_su3_dom"/>
</dbReference>
<evidence type="ECO:0000256" key="4">
    <source>
        <dbReference type="ARBA" id="ARBA00022692"/>
    </source>
</evidence>
<dbReference type="PANTHER" id="PTHR11403">
    <property type="entry name" value="CYTOCHROME C OXIDASE SUBUNIT III"/>
    <property type="match status" value="1"/>
</dbReference>
<protein>
    <recommendedName>
        <fullName evidence="3">cytochrome-c oxidase</fullName>
        <ecNumber evidence="3">7.1.1.9</ecNumber>
    </recommendedName>
    <alternativeName>
        <fullName evidence="8">Cytochrome aa3 subunit 3</fullName>
    </alternativeName>
    <alternativeName>
        <fullName evidence="9">Cytochrome c oxidase polypeptide III</fullName>
    </alternativeName>
</protein>
<reference evidence="13 14" key="1">
    <citation type="submission" date="2006-11" db="EMBL/GenBank/DDBJ databases">
        <authorList>
            <person name="Giovannoni S."/>
            <person name="Vergin K."/>
            <person name="Ferriera S."/>
            <person name="Johnson J."/>
            <person name="Kravitz S."/>
            <person name="Beeson K."/>
            <person name="Sutton G."/>
            <person name="Rogers Y.-H."/>
            <person name="Friedman R."/>
            <person name="Frazier M."/>
            <person name="Venter J.C."/>
        </authorList>
    </citation>
    <scope>NUCLEOTIDE SEQUENCE [LARGE SCALE GENOMIC DNA]</scope>
    <source>
        <strain evidence="13 14">HTCC2181</strain>
    </source>
</reference>
<comment type="subcellular location">
    <subcellularLocation>
        <location evidence="10">Cell membrane</location>
        <topology evidence="10">Multi-pass membrane protein</topology>
    </subcellularLocation>
    <subcellularLocation>
        <location evidence="1">Membrane</location>
        <topology evidence="1">Multi-pass membrane protein</topology>
    </subcellularLocation>
</comment>
<evidence type="ECO:0000313" key="14">
    <source>
        <dbReference type="Proteomes" id="UP000054262"/>
    </source>
</evidence>
<sequence>MASKDLYYVPHGSKWPIVATLSVFTFFLGSAMLFNHSAGANYVFGLGILALIYMFVGWFSDVISESRAGNYNKQVDVSFRMGMGWFILSEVMFFAAFFGALFYARMYSIPWLSGEGNGGVNGTHEFLWSSFQAVWPTNVMPDPSNALGGGQAFSQFTEVIPAFGIPAVNTALLLLSGVTVTIAHWALKERKRKALVFWLFATVALGFIFVFFQAEEYMHAINDLGITPNSGIYGSTFYLLTGFHGFHVTMGAIMLAVIMFRSLKGHFSKKDHFAFEAVAWYWHFVDVVWLGLFIFVYWI</sequence>
<evidence type="ECO:0000256" key="8">
    <source>
        <dbReference type="ARBA" id="ARBA00031400"/>
    </source>
</evidence>
<feature type="transmembrane region" description="Helical" evidence="11">
    <location>
        <begin position="232"/>
        <end position="258"/>
    </location>
</feature>
<feature type="transmembrane region" description="Helical" evidence="11">
    <location>
        <begin position="163"/>
        <end position="187"/>
    </location>
</feature>
<feature type="transmembrane region" description="Helical" evidence="11">
    <location>
        <begin position="12"/>
        <end position="34"/>
    </location>
</feature>
<evidence type="ECO:0000256" key="9">
    <source>
        <dbReference type="ARBA" id="ARBA00031625"/>
    </source>
</evidence>
<dbReference type="AlphaFoldDB" id="A0P805"/>
<gene>
    <name evidence="13" type="ORF">MB2181_06290</name>
</gene>
<feature type="transmembrane region" description="Helical" evidence="11">
    <location>
        <begin position="279"/>
        <end position="298"/>
    </location>
</feature>
<dbReference type="Gene3D" id="1.10.287.70">
    <property type="match status" value="1"/>
</dbReference>
<dbReference type="SUPFAM" id="SSF81452">
    <property type="entry name" value="Cytochrome c oxidase subunit III-like"/>
    <property type="match status" value="1"/>
</dbReference>
<dbReference type="EMBL" id="AAUX01000001">
    <property type="protein sequence ID" value="EAV47665.1"/>
    <property type="molecule type" value="Genomic_DNA"/>
</dbReference>
<keyword evidence="7 11" id="KW-0472">Membrane</keyword>
<evidence type="ECO:0000256" key="1">
    <source>
        <dbReference type="ARBA" id="ARBA00004141"/>
    </source>
</evidence>
<dbReference type="InterPro" id="IPR000298">
    <property type="entry name" value="Cyt_c_oxidase-like_su3"/>
</dbReference>
<evidence type="ECO:0000256" key="10">
    <source>
        <dbReference type="RuleBase" id="RU003376"/>
    </source>
</evidence>
<dbReference type="InterPro" id="IPR024791">
    <property type="entry name" value="Cyt_c/ubiquinol_Oxase_su3"/>
</dbReference>
<evidence type="ECO:0000256" key="2">
    <source>
        <dbReference type="ARBA" id="ARBA00010581"/>
    </source>
</evidence>
<feature type="domain" description="Heme-copper oxidase subunit III family profile" evidence="12">
    <location>
        <begin position="3"/>
        <end position="299"/>
    </location>
</feature>
<proteinExistence type="inferred from homology"/>
<name>A0P805_9PROT</name>
<dbReference type="Pfam" id="PF00510">
    <property type="entry name" value="COX3"/>
    <property type="match status" value="2"/>
</dbReference>
<evidence type="ECO:0000256" key="7">
    <source>
        <dbReference type="ARBA" id="ARBA00023136"/>
    </source>
</evidence>
<dbReference type="CDD" id="cd01665">
    <property type="entry name" value="Cyt_c_Oxidase_III"/>
    <property type="match status" value="1"/>
</dbReference>
<dbReference type="Gene3D" id="1.20.120.80">
    <property type="entry name" value="Cytochrome c oxidase, subunit III, four-helix bundle"/>
    <property type="match status" value="1"/>
</dbReference>
<feature type="transmembrane region" description="Helical" evidence="11">
    <location>
        <begin position="84"/>
        <end position="104"/>
    </location>
</feature>
<dbReference type="Proteomes" id="UP000054262">
    <property type="component" value="Unassembled WGS sequence"/>
</dbReference>
<evidence type="ECO:0000256" key="11">
    <source>
        <dbReference type="SAM" id="Phobius"/>
    </source>
</evidence>
<keyword evidence="4 10" id="KW-0812">Transmembrane</keyword>